<keyword evidence="1" id="KW-0812">Transmembrane</keyword>
<sequence>MANYRRRGRERGFTLVELTVVLAILATLATLYVPAVGAVAENAALYKARADLRAIDGAMLLGAPPSPLPEPPVLLPGAASSYQVDGSRQRAYLPMTVNGQAIRLYSDTPLPAKTR</sequence>
<keyword evidence="1" id="KW-1133">Transmembrane helix</keyword>
<dbReference type="NCBIfam" id="TIGR02532">
    <property type="entry name" value="IV_pilin_GFxxxE"/>
    <property type="match status" value="1"/>
</dbReference>
<dbReference type="InterPro" id="IPR045584">
    <property type="entry name" value="Pilin-like"/>
</dbReference>
<dbReference type="Gene3D" id="3.30.700.10">
    <property type="entry name" value="Glycoprotein, Type 4 Pilin"/>
    <property type="match status" value="1"/>
</dbReference>
<proteinExistence type="predicted"/>
<dbReference type="InterPro" id="IPR012902">
    <property type="entry name" value="N_methyl_site"/>
</dbReference>
<evidence type="ECO:0000256" key="1">
    <source>
        <dbReference type="SAM" id="Phobius"/>
    </source>
</evidence>
<reference evidence="2 3" key="1">
    <citation type="submission" date="2023-07" db="EMBL/GenBank/DDBJ databases">
        <title>The novel representative of Negativicutes class, Anaeroselena agilis gen. nov. sp. nov.</title>
        <authorList>
            <person name="Prokofeva M.I."/>
            <person name="Elcheninov A.G."/>
            <person name="Klyukina A."/>
            <person name="Kublanov I.V."/>
            <person name="Frolov E.N."/>
            <person name="Podosokorskaya O.A."/>
        </authorList>
    </citation>
    <scope>NUCLEOTIDE SEQUENCE [LARGE SCALE GENOMIC DNA]</scope>
    <source>
        <strain evidence="2 3">4137-cl</strain>
    </source>
</reference>
<feature type="transmembrane region" description="Helical" evidence="1">
    <location>
        <begin position="12"/>
        <end position="33"/>
    </location>
</feature>
<organism evidence="2 3">
    <name type="scientific">Anaeroselena agilis</name>
    <dbReference type="NCBI Taxonomy" id="3063788"/>
    <lineage>
        <taxon>Bacteria</taxon>
        <taxon>Bacillati</taxon>
        <taxon>Bacillota</taxon>
        <taxon>Negativicutes</taxon>
        <taxon>Acetonemataceae</taxon>
        <taxon>Anaeroselena</taxon>
    </lineage>
</organism>
<accession>A0ABU3P0C4</accession>
<dbReference type="Pfam" id="PF07963">
    <property type="entry name" value="N_methyl"/>
    <property type="match status" value="1"/>
</dbReference>
<protein>
    <submittedName>
        <fullName evidence="2">Prepilin-type N-terminal cleavage/methylation domain-containing protein</fullName>
    </submittedName>
</protein>
<keyword evidence="1" id="KW-0472">Membrane</keyword>
<dbReference type="PROSITE" id="PS00409">
    <property type="entry name" value="PROKAR_NTER_METHYL"/>
    <property type="match status" value="1"/>
</dbReference>
<keyword evidence="3" id="KW-1185">Reference proteome</keyword>
<dbReference type="EMBL" id="JAUOZS010000001">
    <property type="protein sequence ID" value="MDT8902491.1"/>
    <property type="molecule type" value="Genomic_DNA"/>
</dbReference>
<comment type="caution">
    <text evidence="2">The sequence shown here is derived from an EMBL/GenBank/DDBJ whole genome shotgun (WGS) entry which is preliminary data.</text>
</comment>
<dbReference type="RefSeq" id="WP_413780971.1">
    <property type="nucleotide sequence ID" value="NZ_JAUOZS010000001.1"/>
</dbReference>
<gene>
    <name evidence="2" type="ORF">Q4T40_14670</name>
</gene>
<evidence type="ECO:0000313" key="3">
    <source>
        <dbReference type="Proteomes" id="UP001254848"/>
    </source>
</evidence>
<dbReference type="Proteomes" id="UP001254848">
    <property type="component" value="Unassembled WGS sequence"/>
</dbReference>
<dbReference type="SUPFAM" id="SSF54523">
    <property type="entry name" value="Pili subunits"/>
    <property type="match status" value="1"/>
</dbReference>
<evidence type="ECO:0000313" key="2">
    <source>
        <dbReference type="EMBL" id="MDT8902491.1"/>
    </source>
</evidence>
<name>A0ABU3P0C4_9FIRM</name>